<reference evidence="1" key="1">
    <citation type="submission" date="2023-01" db="EMBL/GenBank/DDBJ databases">
        <authorList>
            <person name="Van Ghelder C."/>
            <person name="Rancurel C."/>
        </authorList>
    </citation>
    <scope>NUCLEOTIDE SEQUENCE</scope>
    <source>
        <strain evidence="1">CNCM I-4278</strain>
    </source>
</reference>
<dbReference type="EMBL" id="CAOQHR010000013">
    <property type="protein sequence ID" value="CAI6342548.1"/>
    <property type="molecule type" value="Genomic_DNA"/>
</dbReference>
<protein>
    <submittedName>
        <fullName evidence="1">Uncharacterized protein</fullName>
    </submittedName>
</protein>
<gene>
    <name evidence="1" type="ORF">PDIGIT_LOCUS15757</name>
</gene>
<evidence type="ECO:0000313" key="2">
    <source>
        <dbReference type="Proteomes" id="UP001152607"/>
    </source>
</evidence>
<comment type="caution">
    <text evidence="1">The sequence shown here is derived from an EMBL/GenBank/DDBJ whole genome shotgun (WGS) entry which is preliminary data.</text>
</comment>
<evidence type="ECO:0000313" key="1">
    <source>
        <dbReference type="EMBL" id="CAI6342548.1"/>
    </source>
</evidence>
<dbReference type="PANTHER" id="PTHR10622">
    <property type="entry name" value="HET DOMAIN-CONTAINING PROTEIN"/>
    <property type="match status" value="1"/>
</dbReference>
<accession>A0A9W4UT24</accession>
<proteinExistence type="predicted"/>
<sequence length="70" mass="8299">MRLINTSTLEFEQFLGTDRPRYAILSHTWEAQEVTYDETINPTHNTRQKAGFKKIERCFCLARENKTSYV</sequence>
<dbReference type="AlphaFoldDB" id="A0A9W4UT24"/>
<name>A0A9W4UT24_9PLEO</name>
<dbReference type="Proteomes" id="UP001152607">
    <property type="component" value="Unassembled WGS sequence"/>
</dbReference>
<dbReference type="OrthoDB" id="674604at2759"/>
<organism evidence="1 2">
    <name type="scientific">Periconia digitata</name>
    <dbReference type="NCBI Taxonomy" id="1303443"/>
    <lineage>
        <taxon>Eukaryota</taxon>
        <taxon>Fungi</taxon>
        <taxon>Dikarya</taxon>
        <taxon>Ascomycota</taxon>
        <taxon>Pezizomycotina</taxon>
        <taxon>Dothideomycetes</taxon>
        <taxon>Pleosporomycetidae</taxon>
        <taxon>Pleosporales</taxon>
        <taxon>Massarineae</taxon>
        <taxon>Periconiaceae</taxon>
        <taxon>Periconia</taxon>
    </lineage>
</organism>
<keyword evidence="2" id="KW-1185">Reference proteome</keyword>
<dbReference type="PANTHER" id="PTHR10622:SF12">
    <property type="entry name" value="HET DOMAIN-CONTAINING PROTEIN"/>
    <property type="match status" value="1"/>
</dbReference>